<sequence>MTTAACRVILQASSLCLTSRSIKSLKKSAHSMDIEVLQLWSLLAFHTVFVQIGIEGILNCFPFYYCFKMILMVITFLPGTKFPNFWFEVILVPGMERVHQACDVGVVGVVKFQVKMLPLRILDLFLPGIAEPDDEDGERSYGTVRKLREKQLEESSSELALTASSTDSFIGNDETDCLSEIYGEDKAEDSDSGKETTDSQPNAVESNKDSSSDNCIEMESDEMRTKLEHWKKEKKCNSPTRNKASPVDRCVSPRTPNSTMRHRRSNNITSDSRDRRKTFSASRTNNNELGQHVSPDKGEKQRERRKVTEASPRGSRRVSSGTPKSSNLSSEPTSRPLTRRSSSMSSPVAKSRITASSMQLRQFSRVHPSTPHSASGSPHNVPPASAFKHRNDRTESQQEDGMPDRPPSKPLSPKTRPSTAGRATTSRRVGRASRTSENGNARLHQRQTESQKNRSNTSKKVKQRRAKSEVENVSIQPVHDKEEETLLGEKMSVRQRLDQIIEQEEINPQDGCPVETADVPLKNNSRLSVGERIRTLVTGNVDIRLRDYFFDLDLPFSPLSHYSSTQAENSDVDNKKDDRGVEDNETDCREESNEIDTSVKSVASNGITNGKEREKARRDAAFEKHRKRMQVAAPTKTGTVLHRHDLSKRRREKTDSRGGGLPHTANGRRINSDDVAGKRQRGCSDGGNNDNVTLRRSRRIAQAGSERSSY</sequence>
<feature type="region of interest" description="Disordered" evidence="1">
    <location>
        <begin position="230"/>
        <end position="483"/>
    </location>
</feature>
<proteinExistence type="predicted"/>
<dbReference type="AlphaFoldDB" id="A0A7S4S213"/>
<feature type="compositionally biased region" description="Polar residues" evidence="1">
    <location>
        <begin position="317"/>
        <end position="328"/>
    </location>
</feature>
<feature type="compositionally biased region" description="Basic and acidic residues" evidence="1">
    <location>
        <begin position="185"/>
        <end position="197"/>
    </location>
</feature>
<accession>A0A7S4S213</accession>
<name>A0A7S4S213_9STRA</name>
<feature type="compositionally biased region" description="Basic and acidic residues" evidence="1">
    <location>
        <begin position="392"/>
        <end position="407"/>
    </location>
</feature>
<protein>
    <submittedName>
        <fullName evidence="2">Uncharacterized protein</fullName>
    </submittedName>
</protein>
<feature type="compositionally biased region" description="Polar residues" evidence="1">
    <location>
        <begin position="595"/>
        <end position="608"/>
    </location>
</feature>
<evidence type="ECO:0000313" key="2">
    <source>
        <dbReference type="EMBL" id="CAE4631976.1"/>
    </source>
</evidence>
<feature type="region of interest" description="Disordered" evidence="1">
    <location>
        <begin position="562"/>
        <end position="710"/>
    </location>
</feature>
<gene>
    <name evidence="2" type="ORF">DBRI00130_LOCUS27910</name>
</gene>
<feature type="compositionally biased region" description="Basic and acidic residues" evidence="1">
    <location>
        <begin position="294"/>
        <end position="308"/>
    </location>
</feature>
<dbReference type="Pfam" id="PF03134">
    <property type="entry name" value="TB2_DP1_HVA22"/>
    <property type="match status" value="1"/>
</dbReference>
<dbReference type="EMBL" id="HBNS01035736">
    <property type="protein sequence ID" value="CAE4631976.1"/>
    <property type="molecule type" value="Transcribed_RNA"/>
</dbReference>
<feature type="region of interest" description="Disordered" evidence="1">
    <location>
        <begin position="185"/>
        <end position="215"/>
    </location>
</feature>
<feature type="compositionally biased region" description="Polar residues" evidence="1">
    <location>
        <begin position="353"/>
        <end position="362"/>
    </location>
</feature>
<organism evidence="2">
    <name type="scientific">Ditylum brightwellii</name>
    <dbReference type="NCBI Taxonomy" id="49249"/>
    <lineage>
        <taxon>Eukaryota</taxon>
        <taxon>Sar</taxon>
        <taxon>Stramenopiles</taxon>
        <taxon>Ochrophyta</taxon>
        <taxon>Bacillariophyta</taxon>
        <taxon>Mediophyceae</taxon>
        <taxon>Lithodesmiophycidae</taxon>
        <taxon>Lithodesmiales</taxon>
        <taxon>Lithodesmiaceae</taxon>
        <taxon>Ditylum</taxon>
    </lineage>
</organism>
<feature type="compositionally biased region" description="Polar residues" evidence="1">
    <location>
        <begin position="415"/>
        <end position="439"/>
    </location>
</feature>
<feature type="compositionally biased region" description="Basic and acidic residues" evidence="1">
    <location>
        <begin position="572"/>
        <end position="592"/>
    </location>
</feature>
<feature type="compositionally biased region" description="Low complexity" evidence="1">
    <location>
        <begin position="329"/>
        <end position="347"/>
    </location>
</feature>
<evidence type="ECO:0000256" key="1">
    <source>
        <dbReference type="SAM" id="MobiDB-lite"/>
    </source>
</evidence>
<feature type="compositionally biased region" description="Basic and acidic residues" evidence="1">
    <location>
        <begin position="610"/>
        <end position="623"/>
    </location>
</feature>
<reference evidence="2" key="1">
    <citation type="submission" date="2021-01" db="EMBL/GenBank/DDBJ databases">
        <authorList>
            <person name="Corre E."/>
            <person name="Pelletier E."/>
            <person name="Niang G."/>
            <person name="Scheremetjew M."/>
            <person name="Finn R."/>
            <person name="Kale V."/>
            <person name="Holt S."/>
            <person name="Cochrane G."/>
            <person name="Meng A."/>
            <person name="Brown T."/>
            <person name="Cohen L."/>
        </authorList>
    </citation>
    <scope>NUCLEOTIDE SEQUENCE</scope>
    <source>
        <strain evidence="2">GSO104</strain>
    </source>
</reference>
<dbReference type="InterPro" id="IPR004345">
    <property type="entry name" value="TB2_DP1_HVA22"/>
</dbReference>
<feature type="compositionally biased region" description="Polar residues" evidence="1">
    <location>
        <begin position="279"/>
        <end position="289"/>
    </location>
</feature>